<evidence type="ECO:0000313" key="10">
    <source>
        <dbReference type="EMBL" id="SDM16096.1"/>
    </source>
</evidence>
<dbReference type="Proteomes" id="UP000214880">
    <property type="component" value="Unassembled WGS sequence"/>
</dbReference>
<protein>
    <submittedName>
        <fullName evidence="10">ABC-2 type transport system ATP-binding protein</fullName>
    </submittedName>
</protein>
<keyword evidence="8" id="KW-0472">Membrane</keyword>
<dbReference type="PROSITE" id="PS50893">
    <property type="entry name" value="ABC_TRANSPORTER_2"/>
    <property type="match status" value="1"/>
</dbReference>
<feature type="domain" description="ABC transporter" evidence="9">
    <location>
        <begin position="2"/>
        <end position="232"/>
    </location>
</feature>
<dbReference type="InterPro" id="IPR003439">
    <property type="entry name" value="ABC_transporter-like_ATP-bd"/>
</dbReference>
<dbReference type="AlphaFoldDB" id="A0A1G9QYI6"/>
<dbReference type="InterPro" id="IPR017871">
    <property type="entry name" value="ABC_transporter-like_CS"/>
</dbReference>
<dbReference type="Pfam" id="PF00005">
    <property type="entry name" value="ABC_tran"/>
    <property type="match status" value="1"/>
</dbReference>
<gene>
    <name evidence="10" type="ORF">SAMN04488502_102357</name>
</gene>
<dbReference type="PANTHER" id="PTHR42711">
    <property type="entry name" value="ABC TRANSPORTER ATP-BINDING PROTEIN"/>
    <property type="match status" value="1"/>
</dbReference>
<keyword evidence="6 10" id="KW-0067">ATP-binding</keyword>
<keyword evidence="7" id="KW-1278">Translocase</keyword>
<evidence type="ECO:0000256" key="2">
    <source>
        <dbReference type="ARBA" id="ARBA00005417"/>
    </source>
</evidence>
<dbReference type="OrthoDB" id="9804819at2"/>
<evidence type="ECO:0000256" key="7">
    <source>
        <dbReference type="ARBA" id="ARBA00022967"/>
    </source>
</evidence>
<evidence type="ECO:0000259" key="9">
    <source>
        <dbReference type="PROSITE" id="PS50893"/>
    </source>
</evidence>
<evidence type="ECO:0000256" key="5">
    <source>
        <dbReference type="ARBA" id="ARBA00022741"/>
    </source>
</evidence>
<keyword evidence="11" id="KW-1185">Reference proteome</keyword>
<dbReference type="InterPro" id="IPR003593">
    <property type="entry name" value="AAA+_ATPase"/>
</dbReference>
<evidence type="ECO:0000313" key="11">
    <source>
        <dbReference type="Proteomes" id="UP000214880"/>
    </source>
</evidence>
<organism evidence="10 11">
    <name type="scientific">Dendrosporobacter quercicolus</name>
    <dbReference type="NCBI Taxonomy" id="146817"/>
    <lineage>
        <taxon>Bacteria</taxon>
        <taxon>Bacillati</taxon>
        <taxon>Bacillota</taxon>
        <taxon>Negativicutes</taxon>
        <taxon>Selenomonadales</taxon>
        <taxon>Sporomusaceae</taxon>
        <taxon>Dendrosporobacter</taxon>
    </lineage>
</organism>
<dbReference type="EMBL" id="FNHB01000002">
    <property type="protein sequence ID" value="SDM16096.1"/>
    <property type="molecule type" value="Genomic_DNA"/>
</dbReference>
<dbReference type="Gene3D" id="3.40.50.300">
    <property type="entry name" value="P-loop containing nucleotide triphosphate hydrolases"/>
    <property type="match status" value="1"/>
</dbReference>
<dbReference type="PANTHER" id="PTHR42711:SF5">
    <property type="entry name" value="ABC TRANSPORTER ATP-BINDING PROTEIN NATA"/>
    <property type="match status" value="1"/>
</dbReference>
<dbReference type="FunFam" id="3.40.50.300:FF:000589">
    <property type="entry name" value="ABC transporter, ATP-binding subunit"/>
    <property type="match status" value="1"/>
</dbReference>
<evidence type="ECO:0000256" key="3">
    <source>
        <dbReference type="ARBA" id="ARBA00022448"/>
    </source>
</evidence>
<dbReference type="GO" id="GO:0016887">
    <property type="term" value="F:ATP hydrolysis activity"/>
    <property type="evidence" value="ECO:0007669"/>
    <property type="project" value="InterPro"/>
</dbReference>
<dbReference type="SUPFAM" id="SSF52540">
    <property type="entry name" value="P-loop containing nucleoside triphosphate hydrolases"/>
    <property type="match status" value="1"/>
</dbReference>
<dbReference type="GO" id="GO:0005886">
    <property type="term" value="C:plasma membrane"/>
    <property type="evidence" value="ECO:0007669"/>
    <property type="project" value="UniProtKB-SubCell"/>
</dbReference>
<dbReference type="InterPro" id="IPR027417">
    <property type="entry name" value="P-loop_NTPase"/>
</dbReference>
<keyword evidence="4" id="KW-1003">Cell membrane</keyword>
<dbReference type="PROSITE" id="PS00211">
    <property type="entry name" value="ABC_TRANSPORTER_1"/>
    <property type="match status" value="1"/>
</dbReference>
<evidence type="ECO:0000256" key="8">
    <source>
        <dbReference type="ARBA" id="ARBA00023136"/>
    </source>
</evidence>
<proteinExistence type="inferred from homology"/>
<keyword evidence="3" id="KW-0813">Transport</keyword>
<evidence type="ECO:0000256" key="1">
    <source>
        <dbReference type="ARBA" id="ARBA00004236"/>
    </source>
</evidence>
<comment type="similarity">
    <text evidence="2">Belongs to the ABC transporter superfamily.</text>
</comment>
<dbReference type="GO" id="GO:0005524">
    <property type="term" value="F:ATP binding"/>
    <property type="evidence" value="ECO:0007669"/>
    <property type="project" value="UniProtKB-KW"/>
</dbReference>
<dbReference type="RefSeq" id="WP_092070910.1">
    <property type="nucleotide sequence ID" value="NZ_FNHB01000002.1"/>
</dbReference>
<sequence>MIIIEGLVKRFAGRTAVAGLSLKIAKGETFGLLGPNGAGKTTTIRVLTMLTRATAGRIQIAGLTLPDSERQIKAIIGVVPQFFNLDSDLTAWENLELHGRLHHLPAPERRRRIAELLSFVELAERGGDRVNTFSGGMKRRLMIARALLHRPQVLFLDEPTVGLDPQVRRRLWDFIRRLNGEGLTVLLTTHYIEEAENLCSRVAILDQGRLIAMDSPAALCQGLGRFVVEWPDGEATNFRFFPERSAAAGFAATLTVNATIRLSGLEDVFVELTGRKVAE</sequence>
<name>A0A1G9QYI6_9FIRM</name>
<dbReference type="InterPro" id="IPR050763">
    <property type="entry name" value="ABC_transporter_ATP-binding"/>
</dbReference>
<keyword evidence="5" id="KW-0547">Nucleotide-binding</keyword>
<comment type="subcellular location">
    <subcellularLocation>
        <location evidence="1">Cell membrane</location>
    </subcellularLocation>
</comment>
<evidence type="ECO:0000256" key="6">
    <source>
        <dbReference type="ARBA" id="ARBA00022840"/>
    </source>
</evidence>
<reference evidence="10 11" key="1">
    <citation type="submission" date="2016-10" db="EMBL/GenBank/DDBJ databases">
        <authorList>
            <person name="de Groot N.N."/>
        </authorList>
    </citation>
    <scope>NUCLEOTIDE SEQUENCE [LARGE SCALE GENOMIC DNA]</scope>
    <source>
        <strain evidence="10 11">DSM 1736</strain>
    </source>
</reference>
<accession>A0A1G9QYI6</accession>
<evidence type="ECO:0000256" key="4">
    <source>
        <dbReference type="ARBA" id="ARBA00022475"/>
    </source>
</evidence>
<dbReference type="SMART" id="SM00382">
    <property type="entry name" value="AAA"/>
    <property type="match status" value="1"/>
</dbReference>
<dbReference type="STRING" id="146817.SAMN04488502_102357"/>